<dbReference type="EMBL" id="CP158568">
    <property type="protein sequence ID" value="XBY44908.1"/>
    <property type="molecule type" value="Genomic_DNA"/>
</dbReference>
<accession>A0AAU7X9Z6</accession>
<reference evidence="1" key="1">
    <citation type="submission" date="2024-06" db="EMBL/GenBank/DDBJ databases">
        <title>Methylostella associata gen. nov., sp. nov., a novel Ancalomicrobiaceae-affiliated facultatively methylotrophic bacteria that feed on methanotrophs of the genus Methylococcus.</title>
        <authorList>
            <person name="Saltykova V."/>
            <person name="Danilova O.V."/>
            <person name="Oshkin I.Y."/>
            <person name="Belova S.E."/>
            <person name="Pimenov N.V."/>
            <person name="Dedysh S.N."/>
        </authorList>
    </citation>
    <scope>NUCLEOTIDE SEQUENCE</scope>
    <source>
        <strain evidence="1">S20</strain>
    </source>
</reference>
<dbReference type="RefSeq" id="WP_407050000.1">
    <property type="nucleotide sequence ID" value="NZ_CP158568.1"/>
</dbReference>
<sequence>MISLVLIGGWLGASGPAEAGCFMSCTLADLQNATLLDDSAVREAARRCKASCETESKIRLGVREAAVQACRPTPLPPEAMARVQAASPRFQILLGVFAWETVNPFPDKVLKGISVSRMTPTLARQDFETAGTVGPNEQGAFVVTDMGELIPQLGPTIRVTGILACDLPPAP</sequence>
<dbReference type="AlphaFoldDB" id="A0AAU7X9Z6"/>
<dbReference type="KEGG" id="mflg:ABS361_00965"/>
<gene>
    <name evidence="1" type="ORF">ABS361_00965</name>
</gene>
<name>A0AAU7X9Z6_9HYPH</name>
<proteinExistence type="predicted"/>
<evidence type="ECO:0000313" key="1">
    <source>
        <dbReference type="EMBL" id="XBY44908.1"/>
    </source>
</evidence>
<organism evidence="1">
    <name type="scientific">Methyloraptor flagellatus</name>
    <dbReference type="NCBI Taxonomy" id="3162530"/>
    <lineage>
        <taxon>Bacteria</taxon>
        <taxon>Pseudomonadati</taxon>
        <taxon>Pseudomonadota</taxon>
        <taxon>Alphaproteobacteria</taxon>
        <taxon>Hyphomicrobiales</taxon>
        <taxon>Ancalomicrobiaceae</taxon>
        <taxon>Methyloraptor</taxon>
    </lineage>
</organism>
<protein>
    <submittedName>
        <fullName evidence="1">Uncharacterized protein</fullName>
    </submittedName>
</protein>